<evidence type="ECO:0000313" key="8">
    <source>
        <dbReference type="EMBL" id="GKT49853.1"/>
    </source>
</evidence>
<sequence>MSSFQAVNVIWNAPAGPDGTNNMWVLEHCQTLFEECRIQNLSDNLPDPTKQTTNAIKMPQKSQHAHPEDLKPLEGFTDPATEDPITPLRPPNCPGPSDQGDGPAPMWIPSNNASAISMMYNRWGKGFSQDGSWGKWTNNESKTYLPGIYNAVGHLVKQSWMASDDVQSLAAFAARDAKVNCFVADSPPWSRDTPTVTARPDQKDRIRKADCLAFVTHHINHFTALFVNQVTGRSFWYDSMWRDGDATLRYAIDMDRLCKFYQSVNAAPNLIKVIRMKAGIVIGPQQPDEWTCGMHAAEFIRCCIRDNVTNIAKSPTWTKVWNDSRGNVIDHVNHFWRQWVTEEFSKPGNYGRKDLRNKPRLVLDSYDKRLRQEASSKPDQTKEDTPEFSNTFPGTFKPIKKTPSSAPQDDDLTSLFGSMRPPSDTGAPQDQPGFSTTPAPEGNVVRPSPKPDQAQDVDDEEEVSDAESEATAKPALPRCPLNLKRLSNVASTAYMKAEGQRNAYEKALFNTQEQRHKLRERRVKSITDYTRDEYVSMFENPYETVAVRQRPWQLFLRPTIAPGWEGHKRYDQGREWDAKFEEERLEAEREAARNEASGSRYSFRRR</sequence>
<accession>A0AA37PCN9</accession>
<dbReference type="EMBL" id="BQXU01000010">
    <property type="protein sequence ID" value="GKT44579.1"/>
    <property type="molecule type" value="Genomic_DNA"/>
</dbReference>
<feature type="region of interest" description="Disordered" evidence="1">
    <location>
        <begin position="371"/>
        <end position="476"/>
    </location>
</feature>
<evidence type="ECO:0000313" key="5">
    <source>
        <dbReference type="EMBL" id="GKT44579.1"/>
    </source>
</evidence>
<dbReference type="EMBL" id="BQXU01000012">
    <property type="protein sequence ID" value="GKT45147.1"/>
    <property type="molecule type" value="Genomic_DNA"/>
</dbReference>
<evidence type="ECO:0000313" key="4">
    <source>
        <dbReference type="EMBL" id="GKT44575.1"/>
    </source>
</evidence>
<feature type="compositionally biased region" description="Basic and acidic residues" evidence="1">
    <location>
        <begin position="371"/>
        <end position="385"/>
    </location>
</feature>
<dbReference type="InterPro" id="IPR038765">
    <property type="entry name" value="Papain-like_cys_pep_sf"/>
</dbReference>
<dbReference type="EMBL" id="BQXU01000010">
    <property type="protein sequence ID" value="GKT44575.1"/>
    <property type="molecule type" value="Genomic_DNA"/>
</dbReference>
<dbReference type="EMBL" id="BQXU01000006">
    <property type="protein sequence ID" value="GKT43263.1"/>
    <property type="molecule type" value="Genomic_DNA"/>
</dbReference>
<evidence type="ECO:0000313" key="3">
    <source>
        <dbReference type="EMBL" id="GKT44300.1"/>
    </source>
</evidence>
<feature type="region of interest" description="Disordered" evidence="1">
    <location>
        <begin position="587"/>
        <end position="606"/>
    </location>
</feature>
<dbReference type="AlphaFoldDB" id="A0AA37PCN9"/>
<evidence type="ECO:0000313" key="7">
    <source>
        <dbReference type="EMBL" id="GKT45153.1"/>
    </source>
</evidence>
<feature type="region of interest" description="Disordered" evidence="1">
    <location>
        <begin position="44"/>
        <end position="99"/>
    </location>
</feature>
<comment type="caution">
    <text evidence="8">The sequence shown here is derived from an EMBL/GenBank/DDBJ whole genome shotgun (WGS) entry which is preliminary data.</text>
</comment>
<proteinExistence type="predicted"/>
<evidence type="ECO:0000313" key="2">
    <source>
        <dbReference type="EMBL" id="GKT43263.1"/>
    </source>
</evidence>
<organism evidence="8 9">
    <name type="scientific">Colletotrichum spaethianum</name>
    <dbReference type="NCBI Taxonomy" id="700344"/>
    <lineage>
        <taxon>Eukaryota</taxon>
        <taxon>Fungi</taxon>
        <taxon>Dikarya</taxon>
        <taxon>Ascomycota</taxon>
        <taxon>Pezizomycotina</taxon>
        <taxon>Sordariomycetes</taxon>
        <taxon>Hypocreomycetidae</taxon>
        <taxon>Glomerellales</taxon>
        <taxon>Glomerellaceae</taxon>
        <taxon>Colletotrichum</taxon>
        <taxon>Colletotrichum spaethianum species complex</taxon>
    </lineage>
</organism>
<feature type="compositionally biased region" description="Acidic residues" evidence="1">
    <location>
        <begin position="455"/>
        <end position="468"/>
    </location>
</feature>
<reference evidence="8 9" key="1">
    <citation type="submission" date="2022-03" db="EMBL/GenBank/DDBJ databases">
        <title>Genome data of Colletotrichum spp.</title>
        <authorList>
            <person name="Utami Y.D."/>
            <person name="Hiruma K."/>
        </authorList>
    </citation>
    <scope>NUCLEOTIDE SEQUENCE [LARGE SCALE GENOMIC DNA]</scope>
    <source>
        <strain evidence="8 9">MAFF 239500</strain>
    </source>
</reference>
<dbReference type="Gene3D" id="3.40.395.10">
    <property type="entry name" value="Adenoviral Proteinase, Chain A"/>
    <property type="match status" value="1"/>
</dbReference>
<feature type="compositionally biased region" description="Polar residues" evidence="1">
    <location>
        <begin position="426"/>
        <end position="438"/>
    </location>
</feature>
<protein>
    <submittedName>
        <fullName evidence="8">Uncharacterized protein</fullName>
    </submittedName>
</protein>
<dbReference type="EMBL" id="BQXU01000032">
    <property type="protein sequence ID" value="GKT49853.1"/>
    <property type="molecule type" value="Genomic_DNA"/>
</dbReference>
<dbReference type="SUPFAM" id="SSF54001">
    <property type="entry name" value="Cysteine proteinases"/>
    <property type="match status" value="1"/>
</dbReference>
<dbReference type="EMBL" id="BQXU01000009">
    <property type="protein sequence ID" value="GKT44300.1"/>
    <property type="molecule type" value="Genomic_DNA"/>
</dbReference>
<dbReference type="RefSeq" id="XP_049125613.1">
    <property type="nucleotide sequence ID" value="XM_049269656.1"/>
</dbReference>
<gene>
    <name evidence="2" type="ORF">ColSpa_03444</name>
    <name evidence="3" type="ORF">ColSpa_04481</name>
    <name evidence="4" type="ORF">ColSpa_04756</name>
    <name evidence="5" type="ORF">ColSpa_04760</name>
    <name evidence="6" type="ORF">ColSpa_05328</name>
    <name evidence="7" type="ORF">ColSpa_05334</name>
    <name evidence="8" type="ORF">ColSpa_10034</name>
</gene>
<evidence type="ECO:0000313" key="9">
    <source>
        <dbReference type="Proteomes" id="UP001055115"/>
    </source>
</evidence>
<dbReference type="EMBL" id="BQXU01000012">
    <property type="protein sequence ID" value="GKT45153.1"/>
    <property type="molecule type" value="Genomic_DNA"/>
</dbReference>
<dbReference type="GeneID" id="73324246"/>
<name>A0AA37PCN9_9PEZI</name>
<keyword evidence="9" id="KW-1185">Reference proteome</keyword>
<evidence type="ECO:0000256" key="1">
    <source>
        <dbReference type="SAM" id="MobiDB-lite"/>
    </source>
</evidence>
<dbReference type="Proteomes" id="UP001055115">
    <property type="component" value="Unassembled WGS sequence"/>
</dbReference>
<feature type="compositionally biased region" description="Polar residues" evidence="1">
    <location>
        <begin position="44"/>
        <end position="55"/>
    </location>
</feature>
<evidence type="ECO:0000313" key="6">
    <source>
        <dbReference type="EMBL" id="GKT45147.1"/>
    </source>
</evidence>